<accession>A0AAE1A204</accession>
<gene>
    <name evidence="1" type="ORF">RRG08_045213</name>
</gene>
<dbReference type="Proteomes" id="UP001283361">
    <property type="component" value="Unassembled WGS sequence"/>
</dbReference>
<organism evidence="1 2">
    <name type="scientific">Elysia crispata</name>
    <name type="common">lettuce slug</name>
    <dbReference type="NCBI Taxonomy" id="231223"/>
    <lineage>
        <taxon>Eukaryota</taxon>
        <taxon>Metazoa</taxon>
        <taxon>Spiralia</taxon>
        <taxon>Lophotrochozoa</taxon>
        <taxon>Mollusca</taxon>
        <taxon>Gastropoda</taxon>
        <taxon>Heterobranchia</taxon>
        <taxon>Euthyneura</taxon>
        <taxon>Panpulmonata</taxon>
        <taxon>Sacoglossa</taxon>
        <taxon>Placobranchoidea</taxon>
        <taxon>Plakobranchidae</taxon>
        <taxon>Elysia</taxon>
    </lineage>
</organism>
<reference evidence="1" key="1">
    <citation type="journal article" date="2023" name="G3 (Bethesda)">
        <title>A reference genome for the long-term kleptoplast-retaining sea slug Elysia crispata morphotype clarki.</title>
        <authorList>
            <person name="Eastman K.E."/>
            <person name="Pendleton A.L."/>
            <person name="Shaikh M.A."/>
            <person name="Suttiyut T."/>
            <person name="Ogas R."/>
            <person name="Tomko P."/>
            <person name="Gavelis G."/>
            <person name="Widhalm J.R."/>
            <person name="Wisecaver J.H."/>
        </authorList>
    </citation>
    <scope>NUCLEOTIDE SEQUENCE</scope>
    <source>
        <strain evidence="1">ECLA1</strain>
    </source>
</reference>
<name>A0AAE1A204_9GAST</name>
<comment type="caution">
    <text evidence="1">The sequence shown here is derived from an EMBL/GenBank/DDBJ whole genome shotgun (WGS) entry which is preliminary data.</text>
</comment>
<sequence length="98" mass="10692">MASYRKALSGQHSAPVTGQVWRSGYLPTGDGEGTMAVGRPFVPVDHDKKFYPSGSIISTLPSQRLGNTMLSLMKISLVDFDRGGIFSQGHSQRFYKAL</sequence>
<dbReference type="EMBL" id="JAWDGP010002824">
    <property type="protein sequence ID" value="KAK3779467.1"/>
    <property type="molecule type" value="Genomic_DNA"/>
</dbReference>
<evidence type="ECO:0000313" key="1">
    <source>
        <dbReference type="EMBL" id="KAK3779467.1"/>
    </source>
</evidence>
<keyword evidence="2" id="KW-1185">Reference proteome</keyword>
<protein>
    <submittedName>
        <fullName evidence="1">Uncharacterized protein</fullName>
    </submittedName>
</protein>
<evidence type="ECO:0000313" key="2">
    <source>
        <dbReference type="Proteomes" id="UP001283361"/>
    </source>
</evidence>
<proteinExistence type="predicted"/>
<dbReference type="AlphaFoldDB" id="A0AAE1A204"/>